<protein>
    <submittedName>
        <fullName evidence="3">Sulfurtransferase</fullName>
    </submittedName>
</protein>
<evidence type="ECO:0000313" key="3">
    <source>
        <dbReference type="EMBL" id="TSH90720.1"/>
    </source>
</evidence>
<dbReference type="OrthoDB" id="9789585at2"/>
<feature type="domain" description="Rhodanese" evidence="2">
    <location>
        <begin position="146"/>
        <end position="237"/>
    </location>
</feature>
<dbReference type="InterPro" id="IPR001763">
    <property type="entry name" value="Rhodanese-like_dom"/>
</dbReference>
<dbReference type="AlphaFoldDB" id="A0A556ACW7"/>
<dbReference type="PANTHER" id="PTHR44086:SF10">
    <property type="entry name" value="THIOSULFATE SULFURTRANSFERASE_RHODANESE-LIKE DOMAIN-CONTAINING PROTEIN 3"/>
    <property type="match status" value="1"/>
</dbReference>
<dbReference type="EMBL" id="VLTJ01000039">
    <property type="protein sequence ID" value="TSH90720.1"/>
    <property type="molecule type" value="Genomic_DNA"/>
</dbReference>
<gene>
    <name evidence="3" type="ORF">FOZ76_23340</name>
</gene>
<dbReference type="SMART" id="SM00450">
    <property type="entry name" value="RHOD"/>
    <property type="match status" value="3"/>
</dbReference>
<dbReference type="SUPFAM" id="SSF52821">
    <property type="entry name" value="Rhodanese/Cell cycle control phosphatase"/>
    <property type="match status" value="4"/>
</dbReference>
<dbReference type="InterPro" id="IPR036873">
    <property type="entry name" value="Rhodanese-like_dom_sf"/>
</dbReference>
<evidence type="ECO:0000256" key="1">
    <source>
        <dbReference type="SAM" id="MobiDB-lite"/>
    </source>
</evidence>
<dbReference type="PANTHER" id="PTHR44086">
    <property type="entry name" value="THIOSULFATE SULFURTRANSFERASE RDL2, MITOCHONDRIAL-RELATED"/>
    <property type="match status" value="1"/>
</dbReference>
<comment type="caution">
    <text evidence="3">The sequence shown here is derived from an EMBL/GenBank/DDBJ whole genome shotgun (WGS) entry which is preliminary data.</text>
</comment>
<feature type="domain" description="Rhodanese" evidence="2">
    <location>
        <begin position="18"/>
        <end position="113"/>
    </location>
</feature>
<evidence type="ECO:0000313" key="4">
    <source>
        <dbReference type="Proteomes" id="UP000318405"/>
    </source>
</evidence>
<reference evidence="3 4" key="1">
    <citation type="submission" date="2019-07" db="EMBL/GenBank/DDBJ databases">
        <title>Qingshengfaniella alkalisoli gen. nov., sp. nov., isolated from saline soil.</title>
        <authorList>
            <person name="Xu L."/>
            <person name="Huang X.-X."/>
            <person name="Sun J.-Q."/>
        </authorList>
    </citation>
    <scope>NUCLEOTIDE SEQUENCE [LARGE SCALE GENOMIC DNA]</scope>
    <source>
        <strain evidence="3 4">DSM 27279</strain>
    </source>
</reference>
<feature type="region of interest" description="Disordered" evidence="1">
    <location>
        <begin position="368"/>
        <end position="388"/>
    </location>
</feature>
<dbReference type="Gene3D" id="3.40.250.10">
    <property type="entry name" value="Rhodanese-like domain"/>
    <property type="match status" value="3"/>
</dbReference>
<feature type="domain" description="Rhodanese" evidence="2">
    <location>
        <begin position="282"/>
        <end position="358"/>
    </location>
</feature>
<keyword evidence="3" id="KW-0808">Transferase</keyword>
<dbReference type="GO" id="GO:0004792">
    <property type="term" value="F:thiosulfate-cyanide sulfurtransferase activity"/>
    <property type="evidence" value="ECO:0007669"/>
    <property type="project" value="TreeGrafter"/>
</dbReference>
<dbReference type="Proteomes" id="UP000318405">
    <property type="component" value="Unassembled WGS sequence"/>
</dbReference>
<dbReference type="PROSITE" id="PS50206">
    <property type="entry name" value="RHODANESE_3"/>
    <property type="match status" value="3"/>
</dbReference>
<name>A0A556ACW7_9BURK</name>
<evidence type="ECO:0000259" key="2">
    <source>
        <dbReference type="PROSITE" id="PS50206"/>
    </source>
</evidence>
<keyword evidence="4" id="KW-1185">Reference proteome</keyword>
<proteinExistence type="predicted"/>
<dbReference type="Pfam" id="PF00581">
    <property type="entry name" value="Rhodanese"/>
    <property type="match status" value="3"/>
</dbReference>
<accession>A0A556ACW7</accession>
<sequence length="547" mass="57428">MSDTPTLTPQALAAWLADGDEIALIDVREEGLYGAGHPLLAVNLPYSRLETAVDARVPHRATRIVLIGDEPPVAPEPTGTLAARRLAALGYANVHVLAGGAPAWQAAGHPLLPSIHVPSKAFAEVVEHAYHTPATSAEELQALRARGEDVVVLDGRTAEEFARYHVPGAVSCPNAELVLRFADLVPSPKTRVVVSCAGRTRGIIGAQALINAGVPNPVSALAGGTQGWKLAGLAVEQGAGAPGVPASEAGLALGRRRARDVARRYGVPRIDAATLTAWREDTGRTTYVFDVRSPQEYAHGHLPGVVGVPGGQLVQTLDRWAAVRGARIVLVDELGARADITAHWLLQLGWEVAVLDEPGIEQAFTEAFTAGGPAGGPDDAQRRDPAPDLPAAVPLAEAADLLRCGAAAVSVAGSADFARVRATGAVWTNRSRLALLPEPIRQAPVLLVFGPAGQAHRLAALDLRERHPGQTVLPVDGTPDDWRAAGLLLDTTPAPVPQTDRIDFLFWLHDRHTGNADASRAYLAWEGELPAAIGAPEQAGFRIQAAA</sequence>
<organism evidence="3 4">
    <name type="scientific">Verticiella sediminum</name>
    <dbReference type="NCBI Taxonomy" id="1247510"/>
    <lineage>
        <taxon>Bacteria</taxon>
        <taxon>Pseudomonadati</taxon>
        <taxon>Pseudomonadota</taxon>
        <taxon>Betaproteobacteria</taxon>
        <taxon>Burkholderiales</taxon>
        <taxon>Alcaligenaceae</taxon>
        <taxon>Verticiella</taxon>
    </lineage>
</organism>
<dbReference type="RefSeq" id="WP_143950637.1">
    <property type="nucleotide sequence ID" value="NZ_BAABMB010000003.1"/>
</dbReference>